<reference evidence="1 2" key="1">
    <citation type="journal article" date="2013" name="BMC Genomics">
        <title>Comparison of the complete genome sequence of two closely related isolates of 'Candidatus Phytoplasma australiense' reveals genome plasticity.</title>
        <authorList>
            <person name="Andersen M.T."/>
            <person name="Liefting L.W."/>
            <person name="Havukkala I."/>
            <person name="Beever R.E."/>
        </authorList>
    </citation>
    <scope>NUCLEOTIDE SEQUENCE [LARGE SCALE GENOMIC DNA]</scope>
    <source>
        <strain evidence="1 2">NZSb11</strain>
    </source>
</reference>
<protein>
    <submittedName>
        <fullName evidence="1">Uncharacterized protein</fullName>
    </submittedName>
</protein>
<dbReference type="PATRIC" id="fig|980422.3.peg.20"/>
<dbReference type="HOGENOM" id="CLU_3349189_0_0_14"/>
<proteinExistence type="predicted"/>
<gene>
    <name evidence="1" type="ORF">SLY_0019</name>
</gene>
<dbReference type="AlphaFoldDB" id="R4RKW5"/>
<dbReference type="KEGG" id="nzs:SLY_0019"/>
<dbReference type="EMBL" id="CP002548">
    <property type="protein sequence ID" value="AGL89945.1"/>
    <property type="molecule type" value="Genomic_DNA"/>
</dbReference>
<name>R4RKW5_PHYAS</name>
<accession>R4RKW5</accession>
<organism evidence="1 2">
    <name type="scientific">Strawberry lethal yellows phytoplasma (CPA) str. NZSb11</name>
    <dbReference type="NCBI Taxonomy" id="980422"/>
    <lineage>
        <taxon>Bacteria</taxon>
        <taxon>Bacillati</taxon>
        <taxon>Mycoplasmatota</taxon>
        <taxon>Mollicutes</taxon>
        <taxon>Acholeplasmatales</taxon>
        <taxon>Acholeplasmataceae</taxon>
        <taxon>Candidatus Phytoplasma</taxon>
        <taxon>16SrXII (Stolbur group)</taxon>
    </lineage>
</organism>
<evidence type="ECO:0000313" key="2">
    <source>
        <dbReference type="Proteomes" id="UP000013941"/>
    </source>
</evidence>
<evidence type="ECO:0000313" key="1">
    <source>
        <dbReference type="EMBL" id="AGL89945.1"/>
    </source>
</evidence>
<sequence>MIQKILKALVSLRAFIFIKIFTFSKDSPTFVLNFFKT</sequence>
<dbReference type="Proteomes" id="UP000013941">
    <property type="component" value="Chromosome"/>
</dbReference>
<keyword evidence="2" id="KW-1185">Reference proteome</keyword>